<dbReference type="Gene3D" id="1.25.10.10">
    <property type="entry name" value="Leucine-rich Repeat Variant"/>
    <property type="match status" value="2"/>
</dbReference>
<dbReference type="InterPro" id="IPR038497">
    <property type="entry name" value="ATPase_V1-cplx_hsu_C_sf"/>
</dbReference>
<dbReference type="GO" id="GO:0000221">
    <property type="term" value="C:vacuolar proton-transporting V-type ATPase, V1 domain"/>
    <property type="evidence" value="ECO:0007669"/>
    <property type="project" value="InterPro"/>
</dbReference>
<dbReference type="GO" id="GO:0046961">
    <property type="term" value="F:proton-transporting ATPase activity, rotational mechanism"/>
    <property type="evidence" value="ECO:0007669"/>
    <property type="project" value="InterPro"/>
</dbReference>
<proteinExistence type="inferred from homology"/>
<dbReference type="InterPro" id="IPR004908">
    <property type="entry name" value="ATPase_V1-cplx_hsu"/>
</dbReference>
<dbReference type="InterPro" id="IPR011989">
    <property type="entry name" value="ARM-like"/>
</dbReference>
<dbReference type="InterPro" id="IPR011987">
    <property type="entry name" value="ATPase_V1-cplx_hsu_C"/>
</dbReference>
<evidence type="ECO:0000313" key="6">
    <source>
        <dbReference type="EMBL" id="SZX68293.1"/>
    </source>
</evidence>
<evidence type="ECO:0000256" key="4">
    <source>
        <dbReference type="ARBA" id="ARBA00023065"/>
    </source>
</evidence>
<sequence>MAMPGVYAYTATPLPVADDGAELAEILSRDIPWEVYMTARLIADKDLQLIRRYDKRSEELQASLLDESGPAYIEAFLTVLRNVTKEETVQYILALLLQMLRANPARAALFHQVGEAHAAAGGASELNPYVVLLRLLQRADWFTQEKSCKLLTRVIAARPHRGAPFVHVAGSSAAAAASGPAGSSGSAGDPAEPHITSFVEWLCGQLRRPSNPTKSVPTAISALAVLLRDKATRGLFTSAGGVGLLAPLLRSCTGPTSSQLAYEICLCVWQLSYHKPALQALAASGVSKGLVEVVKSAAWCMPLAHFAFQLPAACQFFPLFACSGVSKGLVEVVKSAQKEKVVRVALLSLRNLLGEPDLGAASDMVEAGLPKVLATRGLQSWGDEDIPELLEALGEALKEQAVVLSSWEKYKKEVLSGSLDWSPMHSSEGFWRSHVDKFEDKDFQLLRVLLKLLESSRETRTLAVACNDVGRFVEYHPHGRYIVADLRGKELMMHLMKHPDADVQKRSLLAVQKIMLPRDKLDFMLAASSGA</sequence>
<dbReference type="Proteomes" id="UP000256970">
    <property type="component" value="Unassembled WGS sequence"/>
</dbReference>
<keyword evidence="2" id="KW-0813">Transport</keyword>
<reference evidence="6 7" key="1">
    <citation type="submission" date="2016-10" db="EMBL/GenBank/DDBJ databases">
        <authorList>
            <person name="Cai Z."/>
        </authorList>
    </citation>
    <scope>NUCLEOTIDE SEQUENCE [LARGE SCALE GENOMIC DNA]</scope>
</reference>
<evidence type="ECO:0000256" key="2">
    <source>
        <dbReference type="ARBA" id="ARBA00022448"/>
    </source>
</evidence>
<comment type="similarity">
    <text evidence="1">Belongs to the V-ATPase H subunit family.</text>
</comment>
<dbReference type="STRING" id="3088.A0A383VTR9"/>
<dbReference type="Pfam" id="PF11698">
    <property type="entry name" value="V-ATPase_H_C"/>
    <property type="match status" value="1"/>
</dbReference>
<keyword evidence="3" id="KW-0375">Hydrogen ion transport</keyword>
<dbReference type="PANTHER" id="PTHR10698:SF0">
    <property type="entry name" value="V-TYPE PROTON ATPASE SUBUNIT H"/>
    <property type="match status" value="1"/>
</dbReference>
<dbReference type="Gene3D" id="1.25.40.150">
    <property type="entry name" value="V-type ATPase, subunit H, C-terminal domain"/>
    <property type="match status" value="1"/>
</dbReference>
<dbReference type="SUPFAM" id="SSF48371">
    <property type="entry name" value="ARM repeat"/>
    <property type="match status" value="2"/>
</dbReference>
<keyword evidence="7" id="KW-1185">Reference proteome</keyword>
<evidence type="ECO:0000313" key="7">
    <source>
        <dbReference type="Proteomes" id="UP000256970"/>
    </source>
</evidence>
<accession>A0A383VTR9</accession>
<evidence type="ECO:0000259" key="5">
    <source>
        <dbReference type="Pfam" id="PF11698"/>
    </source>
</evidence>
<evidence type="ECO:0000256" key="1">
    <source>
        <dbReference type="ARBA" id="ARBA00008613"/>
    </source>
</evidence>
<evidence type="ECO:0000256" key="3">
    <source>
        <dbReference type="ARBA" id="ARBA00022781"/>
    </source>
</evidence>
<dbReference type="Pfam" id="PF03224">
    <property type="entry name" value="V-ATPase_H_N"/>
    <property type="match status" value="2"/>
</dbReference>
<dbReference type="AlphaFoldDB" id="A0A383VTR9"/>
<gene>
    <name evidence="6" type="ORF">BQ4739_LOCUS8654</name>
</gene>
<feature type="domain" description="ATPase V1 complex subunit H C-terminal" evidence="5">
    <location>
        <begin position="404"/>
        <end position="516"/>
    </location>
</feature>
<dbReference type="InterPro" id="IPR016024">
    <property type="entry name" value="ARM-type_fold"/>
</dbReference>
<organism evidence="6 7">
    <name type="scientific">Tetradesmus obliquus</name>
    <name type="common">Green alga</name>
    <name type="synonym">Acutodesmus obliquus</name>
    <dbReference type="NCBI Taxonomy" id="3088"/>
    <lineage>
        <taxon>Eukaryota</taxon>
        <taxon>Viridiplantae</taxon>
        <taxon>Chlorophyta</taxon>
        <taxon>core chlorophytes</taxon>
        <taxon>Chlorophyceae</taxon>
        <taxon>CS clade</taxon>
        <taxon>Sphaeropleales</taxon>
        <taxon>Scenedesmaceae</taxon>
        <taxon>Tetradesmus</taxon>
    </lineage>
</organism>
<name>A0A383VTR9_TETOB</name>
<keyword evidence="4" id="KW-0406">Ion transport</keyword>
<protein>
    <recommendedName>
        <fullName evidence="5">ATPase V1 complex subunit H C-terminal domain-containing protein</fullName>
    </recommendedName>
</protein>
<dbReference type="PANTHER" id="PTHR10698">
    <property type="entry name" value="V-TYPE PROTON ATPASE SUBUNIT H"/>
    <property type="match status" value="1"/>
</dbReference>
<dbReference type="EMBL" id="FNXT01000848">
    <property type="protein sequence ID" value="SZX68293.1"/>
    <property type="molecule type" value="Genomic_DNA"/>
</dbReference>